<comment type="caution">
    <text evidence="2">The sequence shown here is derived from an EMBL/GenBank/DDBJ whole genome shotgun (WGS) entry which is preliminary data.</text>
</comment>
<evidence type="ECO:0000313" key="3">
    <source>
        <dbReference type="Proteomes" id="UP000222542"/>
    </source>
</evidence>
<evidence type="ECO:0000256" key="1">
    <source>
        <dbReference type="SAM" id="MobiDB-lite"/>
    </source>
</evidence>
<dbReference type="AlphaFoldDB" id="A0A2G2ZNF2"/>
<reference evidence="2 3" key="1">
    <citation type="journal article" date="2014" name="Nat. Genet.">
        <title>Genome sequence of the hot pepper provides insights into the evolution of pungency in Capsicum species.</title>
        <authorList>
            <person name="Kim S."/>
            <person name="Park M."/>
            <person name="Yeom S.I."/>
            <person name="Kim Y.M."/>
            <person name="Lee J.M."/>
            <person name="Lee H.A."/>
            <person name="Seo E."/>
            <person name="Choi J."/>
            <person name="Cheong K."/>
            <person name="Kim K.T."/>
            <person name="Jung K."/>
            <person name="Lee G.W."/>
            <person name="Oh S.K."/>
            <person name="Bae C."/>
            <person name="Kim S.B."/>
            <person name="Lee H.Y."/>
            <person name="Kim S.Y."/>
            <person name="Kim M.S."/>
            <person name="Kang B.C."/>
            <person name="Jo Y.D."/>
            <person name="Yang H.B."/>
            <person name="Jeong H.J."/>
            <person name="Kang W.H."/>
            <person name="Kwon J.K."/>
            <person name="Shin C."/>
            <person name="Lim J.Y."/>
            <person name="Park J.H."/>
            <person name="Huh J.H."/>
            <person name="Kim J.S."/>
            <person name="Kim B.D."/>
            <person name="Cohen O."/>
            <person name="Paran I."/>
            <person name="Suh M.C."/>
            <person name="Lee S.B."/>
            <person name="Kim Y.K."/>
            <person name="Shin Y."/>
            <person name="Noh S.J."/>
            <person name="Park J."/>
            <person name="Seo Y.S."/>
            <person name="Kwon S.Y."/>
            <person name="Kim H.A."/>
            <person name="Park J.M."/>
            <person name="Kim H.J."/>
            <person name="Choi S.B."/>
            <person name="Bosland P.W."/>
            <person name="Reeves G."/>
            <person name="Jo S.H."/>
            <person name="Lee B.W."/>
            <person name="Cho H.T."/>
            <person name="Choi H.S."/>
            <person name="Lee M.S."/>
            <person name="Yu Y."/>
            <person name="Do Choi Y."/>
            <person name="Park B.S."/>
            <person name="van Deynze A."/>
            <person name="Ashrafi H."/>
            <person name="Hill T."/>
            <person name="Kim W.T."/>
            <person name="Pai H.S."/>
            <person name="Ahn H.K."/>
            <person name="Yeam I."/>
            <person name="Giovannoni J.J."/>
            <person name="Rose J.K."/>
            <person name="Sorensen I."/>
            <person name="Lee S.J."/>
            <person name="Kim R.W."/>
            <person name="Choi I.Y."/>
            <person name="Choi B.S."/>
            <person name="Lim J.S."/>
            <person name="Lee Y.H."/>
            <person name="Choi D."/>
        </authorList>
    </citation>
    <scope>NUCLEOTIDE SEQUENCE [LARGE SCALE GENOMIC DNA]</scope>
    <source>
        <strain evidence="3">cv. CM334</strain>
    </source>
</reference>
<keyword evidence="3" id="KW-1185">Reference proteome</keyword>
<organism evidence="2 3">
    <name type="scientific">Capsicum annuum</name>
    <name type="common">Capsicum pepper</name>
    <dbReference type="NCBI Taxonomy" id="4072"/>
    <lineage>
        <taxon>Eukaryota</taxon>
        <taxon>Viridiplantae</taxon>
        <taxon>Streptophyta</taxon>
        <taxon>Embryophyta</taxon>
        <taxon>Tracheophyta</taxon>
        <taxon>Spermatophyta</taxon>
        <taxon>Magnoliopsida</taxon>
        <taxon>eudicotyledons</taxon>
        <taxon>Gunneridae</taxon>
        <taxon>Pentapetalae</taxon>
        <taxon>asterids</taxon>
        <taxon>lamiids</taxon>
        <taxon>Solanales</taxon>
        <taxon>Solanaceae</taxon>
        <taxon>Solanoideae</taxon>
        <taxon>Capsiceae</taxon>
        <taxon>Capsicum</taxon>
    </lineage>
</organism>
<dbReference type="Gramene" id="PHT83517">
    <property type="protein sequence ID" value="PHT83517"/>
    <property type="gene ID" value="T459_11960"/>
</dbReference>
<dbReference type="STRING" id="4072.A0A2G2ZNF2"/>
<evidence type="ECO:0000313" key="2">
    <source>
        <dbReference type="EMBL" id="PHT83517.1"/>
    </source>
</evidence>
<sequence>MNNKTTFSYRKEEIGFIKNYQNIIILEKLGESSLIHPGTIRIFSKRTLVLILMDVVVFTEDTAELFNSGHVILKGSLRHILSTRQDKRLLEEFIAIVLRTILDALRVKIHNRLIPRAHKTLSDEYIFIHTTSGQTLTRLAYEASVYDSEKINVKEDIKEDSNEEAGSSSSAFFAPKRIAK</sequence>
<reference evidence="2 3" key="2">
    <citation type="journal article" date="2017" name="Genome Biol.">
        <title>New reference genome sequences of hot pepper reveal the massive evolution of plant disease-resistance genes by retroduplication.</title>
        <authorList>
            <person name="Kim S."/>
            <person name="Park J."/>
            <person name="Yeom S.I."/>
            <person name="Kim Y.M."/>
            <person name="Seo E."/>
            <person name="Kim K.T."/>
            <person name="Kim M.S."/>
            <person name="Lee J.M."/>
            <person name="Cheong K."/>
            <person name="Shin H.S."/>
            <person name="Kim S.B."/>
            <person name="Han K."/>
            <person name="Lee J."/>
            <person name="Park M."/>
            <person name="Lee H.A."/>
            <person name="Lee H.Y."/>
            <person name="Lee Y."/>
            <person name="Oh S."/>
            <person name="Lee J.H."/>
            <person name="Choi E."/>
            <person name="Choi E."/>
            <person name="Lee S.E."/>
            <person name="Jeon J."/>
            <person name="Kim H."/>
            <person name="Choi G."/>
            <person name="Song H."/>
            <person name="Lee J."/>
            <person name="Lee S.C."/>
            <person name="Kwon J.K."/>
            <person name="Lee H.Y."/>
            <person name="Koo N."/>
            <person name="Hong Y."/>
            <person name="Kim R.W."/>
            <person name="Kang W.H."/>
            <person name="Huh J.H."/>
            <person name="Kang B.C."/>
            <person name="Yang T.J."/>
            <person name="Lee Y.H."/>
            <person name="Bennetzen J.L."/>
            <person name="Choi D."/>
        </authorList>
    </citation>
    <scope>NUCLEOTIDE SEQUENCE [LARGE SCALE GENOMIC DNA]</scope>
    <source>
        <strain evidence="3">cv. CM334</strain>
    </source>
</reference>
<dbReference type="EMBL" id="AYRZ02000004">
    <property type="protein sequence ID" value="PHT83517.1"/>
    <property type="molecule type" value="Genomic_DNA"/>
</dbReference>
<protein>
    <submittedName>
        <fullName evidence="2">Uncharacterized protein</fullName>
    </submittedName>
</protein>
<feature type="region of interest" description="Disordered" evidence="1">
    <location>
        <begin position="157"/>
        <end position="180"/>
    </location>
</feature>
<name>A0A2G2ZNF2_CAPAN</name>
<dbReference type="Proteomes" id="UP000222542">
    <property type="component" value="Unassembled WGS sequence"/>
</dbReference>
<accession>A0A2G2ZNF2</accession>
<proteinExistence type="predicted"/>
<gene>
    <name evidence="2" type="ORF">T459_11960</name>
</gene>